<dbReference type="GO" id="GO:0005815">
    <property type="term" value="C:microtubule organizing center"/>
    <property type="evidence" value="ECO:0007669"/>
    <property type="project" value="TreeGrafter"/>
</dbReference>
<reference evidence="3 4" key="1">
    <citation type="submission" date="2018-12" db="EMBL/GenBank/DDBJ databases">
        <authorList>
            <person name="Li S."/>
            <person name="Yang R."/>
            <person name="Chen G."/>
            <person name="Zou L."/>
            <person name="Zhang C."/>
            <person name="Chen Y."/>
            <person name="Liu Z."/>
            <person name="Li Y."/>
            <person name="Yan Y."/>
            <person name="Huang M."/>
            <person name="Chen T."/>
        </authorList>
    </citation>
    <scope>NUCLEOTIDE SEQUENCE [LARGE SCALE GENOMIC DNA]</scope>
    <source>
        <strain evidence="3 4">1257</strain>
    </source>
</reference>
<dbReference type="Gene3D" id="3.40.50.300">
    <property type="entry name" value="P-loop containing nucleotide triphosphate hydrolases"/>
    <property type="match status" value="1"/>
</dbReference>
<gene>
    <name evidence="3" type="ORF">EJA05_03655</name>
</gene>
<evidence type="ECO:0000256" key="1">
    <source>
        <dbReference type="SAM" id="Coils"/>
    </source>
</evidence>
<dbReference type="SUPFAM" id="SSF52540">
    <property type="entry name" value="P-loop containing nucleoside triphosphate hydrolases"/>
    <property type="match status" value="1"/>
</dbReference>
<dbReference type="AlphaFoldDB" id="A0A3Q8TY08"/>
<dbReference type="Proteomes" id="UP000268230">
    <property type="component" value="Chromosome"/>
</dbReference>
<dbReference type="OrthoDB" id="9816479at2"/>
<dbReference type="GO" id="GO:0031122">
    <property type="term" value="P:cytoplasmic microtubule organization"/>
    <property type="evidence" value="ECO:0007669"/>
    <property type="project" value="TreeGrafter"/>
</dbReference>
<dbReference type="PANTHER" id="PTHR18947">
    <property type="entry name" value="HOOK PROTEINS"/>
    <property type="match status" value="1"/>
</dbReference>
<proteinExistence type="predicted"/>
<protein>
    <recommendedName>
        <fullName evidence="2">Dynamin N-terminal domain-containing protein</fullName>
    </recommendedName>
</protein>
<dbReference type="Pfam" id="PF00350">
    <property type="entry name" value="Dynamin_N"/>
    <property type="match status" value="1"/>
</dbReference>
<dbReference type="GO" id="GO:0051959">
    <property type="term" value="F:dynein light intermediate chain binding"/>
    <property type="evidence" value="ECO:0007669"/>
    <property type="project" value="TreeGrafter"/>
</dbReference>
<dbReference type="InterPro" id="IPR045063">
    <property type="entry name" value="Dynamin_N"/>
</dbReference>
<feature type="coiled-coil region" evidence="1">
    <location>
        <begin position="733"/>
        <end position="767"/>
    </location>
</feature>
<organism evidence="3 4">
    <name type="scientific">Pseudomonas entomophila</name>
    <dbReference type="NCBI Taxonomy" id="312306"/>
    <lineage>
        <taxon>Bacteria</taxon>
        <taxon>Pseudomonadati</taxon>
        <taxon>Pseudomonadota</taxon>
        <taxon>Gammaproteobacteria</taxon>
        <taxon>Pseudomonadales</taxon>
        <taxon>Pseudomonadaceae</taxon>
        <taxon>Pseudomonas</taxon>
    </lineage>
</organism>
<dbReference type="GO" id="GO:0008017">
    <property type="term" value="F:microtubule binding"/>
    <property type="evidence" value="ECO:0007669"/>
    <property type="project" value="TreeGrafter"/>
</dbReference>
<dbReference type="SUPFAM" id="SSF90257">
    <property type="entry name" value="Myosin rod fragments"/>
    <property type="match status" value="1"/>
</dbReference>
<evidence type="ECO:0000313" key="3">
    <source>
        <dbReference type="EMBL" id="AZL66888.1"/>
    </source>
</evidence>
<sequence length="781" mass="86989">MSNPPHINERAQPAVESLARFWQFKRKKLALELQGYLEDAQRQLDTLFSSHQALSRLSASQRDSIHDLNQRNDALTEALQAETGKLVSSTRALEQESAKLQKAMLALAQAKVYTKELEERQAQALATISGLEQDLAAHKQLLADKEQHILDLEQTLADVRKQLEALESLKQSLTAQCAEQAEQISALQTRRQALTDELQAKTAEAEDLAQREAQVVDEIANLERRLAELNRELTAKEEDFADLERRMAETQKHLEQVNEANLSLTDQCAGQTSHICELVEHNASLSTQLHTEQANVAELEERRGQTLARISELETYLDEHKAQLSAQEQNVELLESFTEELKASKQHLENHYADINQQHLSLTEKFSLVSRVLAQQPPVNEELDRFAELINHDYMAFAARESSLAGEAQAVLDMQAILAELRMLNNFPSIAGKTILSIAGGFSSGKSAFINSFIKDSSVRLATGINPVTVVPSYVVCSEETKIKGYSYNGGAIDLEPSLYASMSHEYVKAFGFDLRRILPFISVKVPMDPQLFGNLCIIDTPGYNPGTSGGASAADRSTAASLVNQATALVWVIGLDPAGTIDQSDIEFIESTPFRGDALYIVLNKADVKSEDDIEQIMEQVADDLEFAGIEYAGMCAYSSTARQRTYPTTGRTFEKFLRSINRKVDVVGKTSIKLDAVFDAYKRAIKTDIAQLKGRKKEFNDFKMDALEIGGTPLHDRIERAFPISEQMFDISGLEQLVVECEALRQKLKQAAQNALQSVDEALSKGAEPEEFLRLRIRR</sequence>
<dbReference type="KEGG" id="pory:EJA05_03655"/>
<evidence type="ECO:0000313" key="4">
    <source>
        <dbReference type="Proteomes" id="UP000268230"/>
    </source>
</evidence>
<feature type="domain" description="Dynamin N-terminal" evidence="2">
    <location>
        <begin position="438"/>
        <end position="591"/>
    </location>
</feature>
<dbReference type="Gene3D" id="1.10.287.1490">
    <property type="match status" value="1"/>
</dbReference>
<evidence type="ECO:0000259" key="2">
    <source>
        <dbReference type="Pfam" id="PF00350"/>
    </source>
</evidence>
<dbReference type="PANTHER" id="PTHR18947:SF28">
    <property type="entry name" value="GIRDIN, ISOFORM A"/>
    <property type="match status" value="1"/>
</dbReference>
<accession>A0A3Q8TY08</accession>
<feature type="coiled-coil region" evidence="1">
    <location>
        <begin position="114"/>
        <end position="358"/>
    </location>
</feature>
<dbReference type="GO" id="GO:0005737">
    <property type="term" value="C:cytoplasm"/>
    <property type="evidence" value="ECO:0007669"/>
    <property type="project" value="TreeGrafter"/>
</dbReference>
<dbReference type="GO" id="GO:0030705">
    <property type="term" value="P:cytoskeleton-dependent intracellular transport"/>
    <property type="evidence" value="ECO:0007669"/>
    <property type="project" value="TreeGrafter"/>
</dbReference>
<keyword evidence="1" id="KW-0175">Coiled coil</keyword>
<dbReference type="EMBL" id="CP034338">
    <property type="protein sequence ID" value="AZL66888.1"/>
    <property type="molecule type" value="Genomic_DNA"/>
</dbReference>
<dbReference type="InterPro" id="IPR027417">
    <property type="entry name" value="P-loop_NTPase"/>
</dbReference>
<name>A0A3Q8TY08_9PSED</name>